<dbReference type="RefSeq" id="WP_235324080.1">
    <property type="nucleotide sequence ID" value="NZ_JAFBIT010000003.1"/>
</dbReference>
<feature type="domain" description="ABC transmembrane type-1" evidence="8">
    <location>
        <begin position="71"/>
        <end position="280"/>
    </location>
</feature>
<evidence type="ECO:0000256" key="4">
    <source>
        <dbReference type="ARBA" id="ARBA00022692"/>
    </source>
</evidence>
<keyword evidence="10" id="KW-1185">Reference proteome</keyword>
<feature type="transmembrane region" description="Helical" evidence="7">
    <location>
        <begin position="144"/>
        <end position="164"/>
    </location>
</feature>
<keyword evidence="2 7" id="KW-0813">Transport</keyword>
<comment type="subcellular location">
    <subcellularLocation>
        <location evidence="1 7">Cell membrane</location>
        <topology evidence="1 7">Multi-pass membrane protein</topology>
    </subcellularLocation>
</comment>
<dbReference type="PANTHER" id="PTHR43744:SF9">
    <property type="entry name" value="POLYGALACTURONAN_RHAMNOGALACTURONAN TRANSPORT SYSTEM PERMEASE PROTEIN YTCP"/>
    <property type="match status" value="1"/>
</dbReference>
<evidence type="ECO:0000256" key="7">
    <source>
        <dbReference type="RuleBase" id="RU363032"/>
    </source>
</evidence>
<evidence type="ECO:0000256" key="2">
    <source>
        <dbReference type="ARBA" id="ARBA00022448"/>
    </source>
</evidence>
<comment type="similarity">
    <text evidence="7">Belongs to the binding-protein-dependent transport system permease family.</text>
</comment>
<keyword evidence="3" id="KW-1003">Cell membrane</keyword>
<name>A0ABS9CRZ0_9FIRM</name>
<gene>
    <name evidence="9" type="ORF">JQM67_10625</name>
</gene>
<feature type="transmembrane region" description="Helical" evidence="7">
    <location>
        <begin position="75"/>
        <end position="100"/>
    </location>
</feature>
<accession>A0ABS9CRZ0</accession>
<dbReference type="PANTHER" id="PTHR43744">
    <property type="entry name" value="ABC TRANSPORTER PERMEASE PROTEIN MG189-RELATED-RELATED"/>
    <property type="match status" value="1"/>
</dbReference>
<organism evidence="9 10">
    <name type="scientific">Anaeromassilibacillus senegalensis</name>
    <dbReference type="NCBI Taxonomy" id="1673717"/>
    <lineage>
        <taxon>Bacteria</taxon>
        <taxon>Bacillati</taxon>
        <taxon>Bacillota</taxon>
        <taxon>Clostridia</taxon>
        <taxon>Eubacteriales</taxon>
        <taxon>Acutalibacteraceae</taxon>
        <taxon>Anaeromassilibacillus</taxon>
    </lineage>
</organism>
<reference evidence="9 10" key="1">
    <citation type="submission" date="2020-12" db="EMBL/GenBank/DDBJ databases">
        <title>Whole genome sequences of gut porcine anaerobes.</title>
        <authorList>
            <person name="Kubasova T."/>
            <person name="Jahodarova E."/>
            <person name="Rychlik I."/>
        </authorList>
    </citation>
    <scope>NUCLEOTIDE SEQUENCE [LARGE SCALE GENOMIC DNA]</scope>
    <source>
        <strain evidence="9 10">An867</strain>
    </source>
</reference>
<keyword evidence="6 7" id="KW-0472">Membrane</keyword>
<feature type="transmembrane region" description="Helical" evidence="7">
    <location>
        <begin position="112"/>
        <end position="132"/>
    </location>
</feature>
<evidence type="ECO:0000259" key="8">
    <source>
        <dbReference type="PROSITE" id="PS50928"/>
    </source>
</evidence>
<keyword evidence="4 7" id="KW-0812">Transmembrane</keyword>
<sequence>MVETKTVGSRVFKVINYIILTILALSCLYPLWYELCVSLSDKLAADGGLVTLYPIGLNFKSYELIMGDGAFWNSFMISVGRVVIGTLWTMVVIIMMAYPLSKSSREYKPRTILMWILVFCMLFNGGTIPWFITVKQYGLLDNFWALVFAGSVPVFNVLLLMNFFRNLPADIEEAALVDGAGPWRILWQIIVPCSVPVIATVILFTSVGYWNEYFQGLVLMNKETNYPLQTYIRQITVQIPVGVTLTTEQYQQLAQNSNKALEAAKVFIAMIPMLIVYPFLQKYFVSGITLGAVKG</sequence>
<feature type="transmembrane region" description="Helical" evidence="7">
    <location>
        <begin position="185"/>
        <end position="210"/>
    </location>
</feature>
<evidence type="ECO:0000256" key="5">
    <source>
        <dbReference type="ARBA" id="ARBA00022989"/>
    </source>
</evidence>
<dbReference type="Gene3D" id="1.10.3720.10">
    <property type="entry name" value="MetI-like"/>
    <property type="match status" value="1"/>
</dbReference>
<dbReference type="Pfam" id="PF00528">
    <property type="entry name" value="BPD_transp_1"/>
    <property type="match status" value="1"/>
</dbReference>
<dbReference type="SUPFAM" id="SSF161098">
    <property type="entry name" value="MetI-like"/>
    <property type="match status" value="1"/>
</dbReference>
<keyword evidence="5 7" id="KW-1133">Transmembrane helix</keyword>
<dbReference type="InterPro" id="IPR000515">
    <property type="entry name" value="MetI-like"/>
</dbReference>
<dbReference type="CDD" id="cd06261">
    <property type="entry name" value="TM_PBP2"/>
    <property type="match status" value="1"/>
</dbReference>
<evidence type="ECO:0000313" key="10">
    <source>
        <dbReference type="Proteomes" id="UP001299220"/>
    </source>
</evidence>
<proteinExistence type="inferred from homology"/>
<protein>
    <submittedName>
        <fullName evidence="9">Carbohydrate ABC transporter permease</fullName>
    </submittedName>
</protein>
<evidence type="ECO:0000256" key="6">
    <source>
        <dbReference type="ARBA" id="ARBA00023136"/>
    </source>
</evidence>
<feature type="transmembrane region" description="Helical" evidence="7">
    <location>
        <begin position="14"/>
        <end position="33"/>
    </location>
</feature>
<dbReference type="Proteomes" id="UP001299220">
    <property type="component" value="Unassembled WGS sequence"/>
</dbReference>
<dbReference type="InterPro" id="IPR035906">
    <property type="entry name" value="MetI-like_sf"/>
</dbReference>
<dbReference type="PROSITE" id="PS51257">
    <property type="entry name" value="PROKAR_LIPOPROTEIN"/>
    <property type="match status" value="1"/>
</dbReference>
<feature type="transmembrane region" description="Helical" evidence="7">
    <location>
        <begin position="263"/>
        <end position="280"/>
    </location>
</feature>
<dbReference type="PROSITE" id="PS50928">
    <property type="entry name" value="ABC_TM1"/>
    <property type="match status" value="1"/>
</dbReference>
<dbReference type="EMBL" id="JAFBIT010000003">
    <property type="protein sequence ID" value="MCF2653055.1"/>
    <property type="molecule type" value="Genomic_DNA"/>
</dbReference>
<evidence type="ECO:0000313" key="9">
    <source>
        <dbReference type="EMBL" id="MCF2653055.1"/>
    </source>
</evidence>
<evidence type="ECO:0000256" key="3">
    <source>
        <dbReference type="ARBA" id="ARBA00022475"/>
    </source>
</evidence>
<comment type="caution">
    <text evidence="9">The sequence shown here is derived from an EMBL/GenBank/DDBJ whole genome shotgun (WGS) entry which is preliminary data.</text>
</comment>
<evidence type="ECO:0000256" key="1">
    <source>
        <dbReference type="ARBA" id="ARBA00004651"/>
    </source>
</evidence>